<sequence>MPAQAVHHRLVDPDQEVERPDLAAVRVPRHLQVDAGRRGLPDELRLVRDQQHGPVLVRVGQRAHQVRPVPGKPGGLGGHVVHPGQDEGVPAAFDHHMAVVQRLPAQLRHPVQPALRLAEVLVVAGDVDLRQPRPDRPERCGLLAAAGRGAVGDVARVDDDVRVERVDRLGDPGRPARPVDRPVVRVGQHHDPRPVEALAEPRDPHVEPLHPRQAHRLVVPPGQQHGRDGGDPHGDAPGPVRTADAEPDQHQVQQAAEHRPAEQHPHHPEGGVRDPGRAVVLPPVPGEHQEGEGDQRAPEDGGAGHEHRQRPPGARPEQRPPRQHEQQREHEQDDPDPSPPRPPCPPLLLDPGLHDLPVHHSPTPRSDAPIIRLLPARRCRGRGRSTPAEKTEVGLVLLTDWARARFGTYQLRPEMHPHHFSPRDFHALCEMGGFRLGTHARDRGCGPRHGPRGQRRGDQRLLRGPLRRHVEQPGRPARPGHHRARAQGLHGGLRARQRLQPDMGRHPPHRQRLLHRPADREGEVRGRLAHHLLRRRERAAAGLDVFQPEPDRRRLPGADQRLRRHAAGLRHRGRRHRGHRRRRTPDAGDEGPQGVQPRPHVLGDPAGADQRPDQRRREHHQGRQDGGRQDRRGQHHDHGLLRGHRHPDGPGLGLRRPGDAGADAVRRLGLRLRQPRDHPDDRQERRRFDLHAGRRPDRGDLRRAARRRTAGLLGGHPRPGVRRRRQLAAHVQPDQPEPAAVHRHLHEVRGRLRGNQRRYDHRRHHHRGYDDDRRHHDDRRDHRRLHLHHRLVELVGDLHRRQHRLVEGPQLEGQVVDAGRGARHHRRVGRLAGPRRLLTRRPHGPRT</sequence>
<feature type="compositionally biased region" description="Basic and acidic residues" evidence="1">
    <location>
        <begin position="768"/>
        <end position="777"/>
    </location>
</feature>
<feature type="compositionally biased region" description="Basic residues" evidence="1">
    <location>
        <begin position="562"/>
        <end position="583"/>
    </location>
</feature>
<feature type="compositionally biased region" description="Basic residues" evidence="1">
    <location>
        <begin position="837"/>
        <end position="847"/>
    </location>
</feature>
<gene>
    <name evidence="2" type="ORF">SBRY_30980</name>
</gene>
<feature type="compositionally biased region" description="Basic and acidic residues" evidence="1">
    <location>
        <begin position="225"/>
        <end position="234"/>
    </location>
</feature>
<feature type="region of interest" description="Disordered" evidence="1">
    <location>
        <begin position="816"/>
        <end position="847"/>
    </location>
</feature>
<reference evidence="2" key="1">
    <citation type="submission" date="2021-06" db="EMBL/GenBank/DDBJ databases">
        <authorList>
            <person name="Arsene-Ploetze F."/>
        </authorList>
    </citation>
    <scope>NUCLEOTIDE SEQUENCE</scope>
    <source>
        <strain evidence="2">SBRY1</strain>
    </source>
</reference>
<evidence type="ECO:0000256" key="1">
    <source>
        <dbReference type="SAM" id="MobiDB-lite"/>
    </source>
</evidence>
<proteinExistence type="predicted"/>
<feature type="compositionally biased region" description="Basic and acidic residues" evidence="1">
    <location>
        <begin position="287"/>
        <end position="306"/>
    </location>
</feature>
<feature type="compositionally biased region" description="Low complexity" evidence="1">
    <location>
        <begin position="653"/>
        <end position="662"/>
    </location>
</feature>
<dbReference type="Proteomes" id="UP001153328">
    <property type="component" value="Unassembled WGS sequence"/>
</dbReference>
<feature type="compositionally biased region" description="Basic and acidic residues" evidence="1">
    <location>
        <begin position="256"/>
        <end position="276"/>
    </location>
</feature>
<dbReference type="EMBL" id="CAJVAX010000017">
    <property type="protein sequence ID" value="CAG7644126.1"/>
    <property type="molecule type" value="Genomic_DNA"/>
</dbReference>
<keyword evidence="3" id="KW-1185">Reference proteome</keyword>
<feature type="compositionally biased region" description="Basic residues" evidence="1">
    <location>
        <begin position="741"/>
        <end position="767"/>
    </location>
</feature>
<name>A0A9W4MHK6_9ACTN</name>
<feature type="compositionally biased region" description="Basic and acidic residues" evidence="1">
    <location>
        <begin position="316"/>
        <end position="331"/>
    </location>
</feature>
<feature type="region of interest" description="Disordered" evidence="1">
    <location>
        <begin position="168"/>
        <end position="369"/>
    </location>
</feature>
<feature type="compositionally biased region" description="Pro residues" evidence="1">
    <location>
        <begin position="337"/>
        <end position="348"/>
    </location>
</feature>
<organism evidence="2 3">
    <name type="scientific">Actinacidiphila bryophytorum</name>
    <dbReference type="NCBI Taxonomy" id="1436133"/>
    <lineage>
        <taxon>Bacteria</taxon>
        <taxon>Bacillati</taxon>
        <taxon>Actinomycetota</taxon>
        <taxon>Actinomycetes</taxon>
        <taxon>Kitasatosporales</taxon>
        <taxon>Streptomycetaceae</taxon>
        <taxon>Actinacidiphila</taxon>
    </lineage>
</organism>
<accession>A0A9W4MHK6</accession>
<evidence type="ECO:0000313" key="3">
    <source>
        <dbReference type="Proteomes" id="UP001153328"/>
    </source>
</evidence>
<feature type="compositionally biased region" description="Basic and acidic residues" evidence="1">
    <location>
        <begin position="177"/>
        <end position="210"/>
    </location>
</feature>
<feature type="compositionally biased region" description="Basic and acidic residues" evidence="1">
    <location>
        <begin position="674"/>
        <end position="703"/>
    </location>
</feature>
<protein>
    <submittedName>
        <fullName evidence="2">Uncharacterized protein</fullName>
    </submittedName>
</protein>
<feature type="compositionally biased region" description="Basic residues" evidence="1">
    <location>
        <begin position="506"/>
        <end position="515"/>
    </location>
</feature>
<feature type="compositionally biased region" description="Basic and acidic residues" evidence="1">
    <location>
        <begin position="610"/>
        <end position="640"/>
    </location>
</feature>
<evidence type="ECO:0000313" key="2">
    <source>
        <dbReference type="EMBL" id="CAG7644126.1"/>
    </source>
</evidence>
<comment type="caution">
    <text evidence="2">The sequence shown here is derived from an EMBL/GenBank/DDBJ whole genome shotgun (WGS) entry which is preliminary data.</text>
</comment>
<feature type="region of interest" description="Disordered" evidence="1">
    <location>
        <begin position="543"/>
        <end position="777"/>
    </location>
</feature>
<dbReference type="AlphaFoldDB" id="A0A9W4MHK6"/>
<feature type="region of interest" description="Disordered" evidence="1">
    <location>
        <begin position="438"/>
        <end position="524"/>
    </location>
</feature>